<feature type="region of interest" description="Disordered" evidence="1">
    <location>
        <begin position="129"/>
        <end position="177"/>
    </location>
</feature>
<feature type="compositionally biased region" description="Acidic residues" evidence="1">
    <location>
        <begin position="150"/>
        <end position="159"/>
    </location>
</feature>
<organism evidence="2 3">
    <name type="scientific">Labeo rohita</name>
    <name type="common">Indian major carp</name>
    <name type="synonym">Cyprinus rohita</name>
    <dbReference type="NCBI Taxonomy" id="84645"/>
    <lineage>
        <taxon>Eukaryota</taxon>
        <taxon>Metazoa</taxon>
        <taxon>Chordata</taxon>
        <taxon>Craniata</taxon>
        <taxon>Vertebrata</taxon>
        <taxon>Euteleostomi</taxon>
        <taxon>Actinopterygii</taxon>
        <taxon>Neopterygii</taxon>
        <taxon>Teleostei</taxon>
        <taxon>Ostariophysi</taxon>
        <taxon>Cypriniformes</taxon>
        <taxon>Cyprinidae</taxon>
        <taxon>Labeoninae</taxon>
        <taxon>Labeonini</taxon>
        <taxon>Labeo</taxon>
    </lineage>
</organism>
<comment type="caution">
    <text evidence="2">The sequence shown here is derived from an EMBL/GenBank/DDBJ whole genome shotgun (WGS) entry which is preliminary data.</text>
</comment>
<evidence type="ECO:0000256" key="1">
    <source>
        <dbReference type="SAM" id="MobiDB-lite"/>
    </source>
</evidence>
<protein>
    <submittedName>
        <fullName evidence="2">Uncharacterized protein</fullName>
    </submittedName>
</protein>
<proteinExistence type="predicted"/>
<dbReference type="AlphaFoldDB" id="A0A498NPT9"/>
<dbReference type="Proteomes" id="UP000290572">
    <property type="component" value="Unassembled WGS sequence"/>
</dbReference>
<keyword evidence="3" id="KW-1185">Reference proteome</keyword>
<evidence type="ECO:0000313" key="2">
    <source>
        <dbReference type="EMBL" id="RXN33975.1"/>
    </source>
</evidence>
<dbReference type="EMBL" id="QBIY01011225">
    <property type="protein sequence ID" value="RXN33975.1"/>
    <property type="molecule type" value="Genomic_DNA"/>
</dbReference>
<gene>
    <name evidence="2" type="ORF">ROHU_015233</name>
</gene>
<reference evidence="2 3" key="1">
    <citation type="submission" date="2018-03" db="EMBL/GenBank/DDBJ databases">
        <title>Draft genome sequence of Rohu Carp (Labeo rohita).</title>
        <authorList>
            <person name="Das P."/>
            <person name="Kushwaha B."/>
            <person name="Joshi C.G."/>
            <person name="Kumar D."/>
            <person name="Nagpure N.S."/>
            <person name="Sahoo L."/>
            <person name="Das S.P."/>
            <person name="Bit A."/>
            <person name="Patnaik S."/>
            <person name="Meher P.K."/>
            <person name="Jayasankar P."/>
            <person name="Koringa P.G."/>
            <person name="Patel N.V."/>
            <person name="Hinsu A.T."/>
            <person name="Kumar R."/>
            <person name="Pandey M."/>
            <person name="Agarwal S."/>
            <person name="Srivastava S."/>
            <person name="Singh M."/>
            <person name="Iquebal M.A."/>
            <person name="Jaiswal S."/>
            <person name="Angadi U.B."/>
            <person name="Kumar N."/>
            <person name="Raza M."/>
            <person name="Shah T.M."/>
            <person name="Rai A."/>
            <person name="Jena J.K."/>
        </authorList>
    </citation>
    <scope>NUCLEOTIDE SEQUENCE [LARGE SCALE GENOMIC DNA]</scope>
    <source>
        <strain evidence="2">DASCIFA01</strain>
        <tissue evidence="2">Testis</tissue>
    </source>
</reference>
<sequence>MNCRNRRCVKCGKLLDFKHRQSVRLAKFRAQAQQWATTTIKSRNQSKVLDNLTVMQIICQHGSKKKAPKKMDAGFKKKARMSGPQTQDFTTAEELNKGKPVMEGIQGGTDTDSGPARETDLFKQVSGNTLTHLEPPVYDPREGTSAVECTSDDDDDDVSLDSRRLEDPDTVQPGNINSQTVRPLYTMHLKRQIELAEVKIKVNKRKLQDMDTETEIKRKTLRKLDLEIQKLERELQADK</sequence>
<name>A0A498NPT9_LABRO</name>
<accession>A0A498NPT9</accession>
<evidence type="ECO:0000313" key="3">
    <source>
        <dbReference type="Proteomes" id="UP000290572"/>
    </source>
</evidence>